<reference evidence="2" key="1">
    <citation type="submission" date="2019-04" db="EMBL/GenBank/DDBJ databases">
        <authorList>
            <person name="Alioto T."/>
            <person name="Alioto T."/>
        </authorList>
    </citation>
    <scope>NUCLEOTIDE SEQUENCE [LARGE SCALE GENOMIC DNA]</scope>
</reference>
<evidence type="ECO:0000256" key="1">
    <source>
        <dbReference type="SAM" id="MobiDB-lite"/>
    </source>
</evidence>
<protein>
    <submittedName>
        <fullName evidence="2">Uncharacterized protein</fullName>
    </submittedName>
</protein>
<dbReference type="EMBL" id="CABDUW010000497">
    <property type="protein sequence ID" value="VTJ70213.1"/>
    <property type="molecule type" value="Genomic_DNA"/>
</dbReference>
<gene>
    <name evidence="2" type="ORF">MONAX_5E008260</name>
</gene>
<evidence type="ECO:0000313" key="2">
    <source>
        <dbReference type="EMBL" id="VTJ70213.1"/>
    </source>
</evidence>
<dbReference type="Proteomes" id="UP000335636">
    <property type="component" value="Unassembled WGS sequence"/>
</dbReference>
<comment type="caution">
    <text evidence="2">The sequence shown here is derived from an EMBL/GenBank/DDBJ whole genome shotgun (WGS) entry which is preliminary data.</text>
</comment>
<proteinExistence type="predicted"/>
<feature type="compositionally biased region" description="Low complexity" evidence="1">
    <location>
        <begin position="1"/>
        <end position="25"/>
    </location>
</feature>
<feature type="non-terminal residue" evidence="2">
    <location>
        <position position="1"/>
    </location>
</feature>
<dbReference type="AlphaFoldDB" id="A0A5E4BKJ1"/>
<feature type="compositionally biased region" description="Low complexity" evidence="1">
    <location>
        <begin position="55"/>
        <end position="64"/>
    </location>
</feature>
<accession>A0A5E4BKJ1</accession>
<keyword evidence="3" id="KW-1185">Reference proteome</keyword>
<sequence>LHPPTVATDDTAAPQATDADTAAAPRRSPSDPTTEAATDTVSPLLLLTRHLLTPTTATTTATTTQRSAAGETPGLVTRGRTHFGILARAWGPGASRFTTTRASVWGLHQEPSGPVWECLK</sequence>
<feature type="non-terminal residue" evidence="2">
    <location>
        <position position="120"/>
    </location>
</feature>
<feature type="region of interest" description="Disordered" evidence="1">
    <location>
        <begin position="55"/>
        <end position="76"/>
    </location>
</feature>
<feature type="region of interest" description="Disordered" evidence="1">
    <location>
        <begin position="1"/>
        <end position="42"/>
    </location>
</feature>
<evidence type="ECO:0000313" key="3">
    <source>
        <dbReference type="Proteomes" id="UP000335636"/>
    </source>
</evidence>
<organism evidence="2 3">
    <name type="scientific">Marmota monax</name>
    <name type="common">Woodchuck</name>
    <dbReference type="NCBI Taxonomy" id="9995"/>
    <lineage>
        <taxon>Eukaryota</taxon>
        <taxon>Metazoa</taxon>
        <taxon>Chordata</taxon>
        <taxon>Craniata</taxon>
        <taxon>Vertebrata</taxon>
        <taxon>Euteleostomi</taxon>
        <taxon>Mammalia</taxon>
        <taxon>Eutheria</taxon>
        <taxon>Euarchontoglires</taxon>
        <taxon>Glires</taxon>
        <taxon>Rodentia</taxon>
        <taxon>Sciuromorpha</taxon>
        <taxon>Sciuridae</taxon>
        <taxon>Xerinae</taxon>
        <taxon>Marmotini</taxon>
        <taxon>Marmota</taxon>
    </lineage>
</organism>
<name>A0A5E4BKJ1_MARMO</name>
<feature type="compositionally biased region" description="Polar residues" evidence="1">
    <location>
        <begin position="30"/>
        <end position="41"/>
    </location>
</feature>